<dbReference type="EMBL" id="JAFIMR010000268">
    <property type="protein sequence ID" value="KAI1844218.1"/>
    <property type="molecule type" value="Genomic_DNA"/>
</dbReference>
<keyword evidence="3" id="KW-1185">Reference proteome</keyword>
<keyword evidence="1" id="KW-0812">Transmembrane</keyword>
<keyword evidence="1" id="KW-1133">Transmembrane helix</keyword>
<feature type="transmembrane region" description="Helical" evidence="1">
    <location>
        <begin position="86"/>
        <end position="105"/>
    </location>
</feature>
<organism evidence="2 3">
    <name type="scientific">Neoarthrinium moseri</name>
    <dbReference type="NCBI Taxonomy" id="1658444"/>
    <lineage>
        <taxon>Eukaryota</taxon>
        <taxon>Fungi</taxon>
        <taxon>Dikarya</taxon>
        <taxon>Ascomycota</taxon>
        <taxon>Pezizomycotina</taxon>
        <taxon>Sordariomycetes</taxon>
        <taxon>Xylariomycetidae</taxon>
        <taxon>Amphisphaeriales</taxon>
        <taxon>Apiosporaceae</taxon>
        <taxon>Neoarthrinium</taxon>
    </lineage>
</organism>
<keyword evidence="1" id="KW-0472">Membrane</keyword>
<sequence length="115" mass="12238">MTGVGTIEAFLHIGLETNEGATVPLVSGLLVGMILIVSNVALCGTVLPNLHRIEGVLWKAQRLLAMLALLALVWHVSVLTLAWESYLAPAGALVAWFLCFTCRMIRALTAGAAKL</sequence>
<dbReference type="Proteomes" id="UP000829685">
    <property type="component" value="Unassembled WGS sequence"/>
</dbReference>
<proteinExistence type="predicted"/>
<comment type="caution">
    <text evidence="2">The sequence shown here is derived from an EMBL/GenBank/DDBJ whole genome shotgun (WGS) entry which is preliminary data.</text>
</comment>
<gene>
    <name evidence="2" type="ORF">JX265_014120</name>
</gene>
<protein>
    <submittedName>
        <fullName evidence="2">Uncharacterized protein</fullName>
    </submittedName>
</protein>
<feature type="transmembrane region" description="Helical" evidence="1">
    <location>
        <begin position="25"/>
        <end position="50"/>
    </location>
</feature>
<dbReference type="AlphaFoldDB" id="A0A9P9W7E1"/>
<evidence type="ECO:0000313" key="3">
    <source>
        <dbReference type="Proteomes" id="UP000829685"/>
    </source>
</evidence>
<evidence type="ECO:0000313" key="2">
    <source>
        <dbReference type="EMBL" id="KAI1844218.1"/>
    </source>
</evidence>
<feature type="non-terminal residue" evidence="2">
    <location>
        <position position="1"/>
    </location>
</feature>
<feature type="transmembrane region" description="Helical" evidence="1">
    <location>
        <begin position="62"/>
        <end position="80"/>
    </location>
</feature>
<reference evidence="2" key="1">
    <citation type="submission" date="2021-03" db="EMBL/GenBank/DDBJ databases">
        <title>Revisited historic fungal species revealed as producer of novel bioactive compounds through whole genome sequencing and comparative genomics.</title>
        <authorList>
            <person name="Vignolle G.A."/>
            <person name="Hochenegger N."/>
            <person name="Mach R.L."/>
            <person name="Mach-Aigner A.R."/>
            <person name="Javad Rahimi M."/>
            <person name="Salim K.A."/>
            <person name="Chan C.M."/>
            <person name="Lim L.B.L."/>
            <person name="Cai F."/>
            <person name="Druzhinina I.S."/>
            <person name="U'Ren J.M."/>
            <person name="Derntl C."/>
        </authorList>
    </citation>
    <scope>NUCLEOTIDE SEQUENCE</scope>
    <source>
        <strain evidence="2">TUCIM 5799</strain>
    </source>
</reference>
<accession>A0A9P9W7E1</accession>
<evidence type="ECO:0000256" key="1">
    <source>
        <dbReference type="SAM" id="Phobius"/>
    </source>
</evidence>
<name>A0A9P9W7E1_9PEZI</name>